<evidence type="ECO:0000313" key="2">
    <source>
        <dbReference type="Proteomes" id="UP000265618"/>
    </source>
</evidence>
<dbReference type="PANTHER" id="PTHR36220">
    <property type="entry name" value="UNNAMED PRODUCT"/>
    <property type="match status" value="1"/>
</dbReference>
<dbReference type="OrthoDB" id="188207at2759"/>
<reference evidence="1 2" key="1">
    <citation type="journal article" date="2018" name="PLoS ONE">
        <title>The draft genome of Kipferlia bialata reveals reductive genome evolution in fornicate parasites.</title>
        <authorList>
            <person name="Tanifuji G."/>
            <person name="Takabayashi S."/>
            <person name="Kume K."/>
            <person name="Takagi M."/>
            <person name="Nakayama T."/>
            <person name="Kamikawa R."/>
            <person name="Inagaki Y."/>
            <person name="Hashimoto T."/>
        </authorList>
    </citation>
    <scope>NUCLEOTIDE SEQUENCE [LARGE SCALE GENOMIC DNA]</scope>
    <source>
        <strain evidence="1">NY0173</strain>
    </source>
</reference>
<dbReference type="PANTHER" id="PTHR36220:SF1">
    <property type="entry name" value="GAMMA TUBULIN COMPLEX COMPONENT C-TERMINAL DOMAIN-CONTAINING PROTEIN"/>
    <property type="match status" value="1"/>
</dbReference>
<dbReference type="AlphaFoldDB" id="A0A9K3D2A9"/>
<dbReference type="EMBL" id="BDIP01002582">
    <property type="protein sequence ID" value="GIQ86513.1"/>
    <property type="molecule type" value="Genomic_DNA"/>
</dbReference>
<feature type="non-terminal residue" evidence="1">
    <location>
        <position position="1"/>
    </location>
</feature>
<keyword evidence="2" id="KW-1185">Reference proteome</keyword>
<evidence type="ECO:0000313" key="1">
    <source>
        <dbReference type="EMBL" id="GIQ86513.1"/>
    </source>
</evidence>
<comment type="caution">
    <text evidence="1">The sequence shown here is derived from an EMBL/GenBank/DDBJ whole genome shotgun (WGS) entry which is preliminary data.</text>
</comment>
<accession>A0A9K3D2A9</accession>
<proteinExistence type="predicted"/>
<gene>
    <name evidence="1" type="ORF">KIPB_008384</name>
</gene>
<organism evidence="1 2">
    <name type="scientific">Kipferlia bialata</name>
    <dbReference type="NCBI Taxonomy" id="797122"/>
    <lineage>
        <taxon>Eukaryota</taxon>
        <taxon>Metamonada</taxon>
        <taxon>Carpediemonas-like organisms</taxon>
        <taxon>Kipferlia</taxon>
    </lineage>
</organism>
<protein>
    <submittedName>
        <fullName evidence="1">Uncharacterized protein</fullName>
    </submittedName>
</protein>
<sequence length="324" mass="34644">AVFMYHDVDGAWVYHSRLPPPTDSPTLGMVGGVIAIDGDYAAVGSSTLDNMGKAQSSTVGVYQWDNTQWNLVQQIDSPDSVGRPMSGYSLAMGGGVLVIGYPNAKGNDGNALVYRLTDAVYVYETELNLDDIYPAEKLGTTCTVSADGSRIILGTYNSSVWSLIYLIVSSLEHTTAQCGVDTDYYPTPLCVSDNNAYIAAGCPGSWPGGDVYLFELDTTDYAGTVHSYQRIDGETPDKEFGESLAMTSDGGLLAINVGKLDQFYIYKRAYNGGYCQVQVENGWSRSSVGASLAFARSDSILLAGAPGYMRGEGVVGVYDISLLD</sequence>
<dbReference type="Proteomes" id="UP000265618">
    <property type="component" value="Unassembled WGS sequence"/>
</dbReference>
<dbReference type="SUPFAM" id="SSF82171">
    <property type="entry name" value="DPP6 N-terminal domain-like"/>
    <property type="match status" value="1"/>
</dbReference>
<name>A0A9K3D2A9_9EUKA</name>